<keyword evidence="3" id="KW-1185">Reference proteome</keyword>
<reference evidence="2 3" key="1">
    <citation type="submission" date="2024-02" db="EMBL/GenBank/DDBJ databases">
        <title>Adaptive strategies in a cosmopolitan and abundant soil bacterium.</title>
        <authorList>
            <person name="Carini P."/>
        </authorList>
    </citation>
    <scope>NUCLEOTIDE SEQUENCE [LARGE SCALE GENOMIC DNA]</scope>
    <source>
        <strain evidence="2 3">AZCC 1608</strain>
    </source>
</reference>
<name>A0ABU8B5E5_9BRAD</name>
<feature type="region of interest" description="Disordered" evidence="1">
    <location>
        <begin position="100"/>
        <end position="237"/>
    </location>
</feature>
<dbReference type="Proteomes" id="UP001364224">
    <property type="component" value="Unassembled WGS sequence"/>
</dbReference>
<evidence type="ECO:0000313" key="2">
    <source>
        <dbReference type="EMBL" id="MEH2553737.1"/>
    </source>
</evidence>
<accession>A0ABU8B5E5</accession>
<comment type="caution">
    <text evidence="2">The sequence shown here is derived from an EMBL/GenBank/DDBJ whole genome shotgun (WGS) entry which is preliminary data.</text>
</comment>
<evidence type="ECO:0000256" key="1">
    <source>
        <dbReference type="SAM" id="MobiDB-lite"/>
    </source>
</evidence>
<protein>
    <submittedName>
        <fullName evidence="2">Type IV secretory pathway VirB10-like protein</fullName>
    </submittedName>
</protein>
<proteinExistence type="predicted"/>
<evidence type="ECO:0000313" key="3">
    <source>
        <dbReference type="Proteomes" id="UP001364224"/>
    </source>
</evidence>
<feature type="compositionally biased region" description="Basic and acidic residues" evidence="1">
    <location>
        <begin position="140"/>
        <end position="179"/>
    </location>
</feature>
<feature type="compositionally biased region" description="Basic and acidic residues" evidence="1">
    <location>
        <begin position="209"/>
        <end position="237"/>
    </location>
</feature>
<feature type="compositionally biased region" description="Basic residues" evidence="1">
    <location>
        <begin position="124"/>
        <end position="137"/>
    </location>
</feature>
<sequence length="237" mass="26387">MKERSRPWHVPSDSTANPRVRDVNYRTEGLIRPMARKLKTYQTSLGFFDLAIAAPSMKAALEAWGADSNLFHQGAAKESDDPDVIAAAMAKPGVVLRRPVGSDGSFSEHAELPTHLGGGGPTKAARKSKGPKAKKPSSRPVDKVAERKAAFDYERERRSRELERASEEAARQKERERRQQAINKAQAALDKAEQEHAKRAAAIQAEVEALEKRSQTEEARWDEEKERLEAALRRARG</sequence>
<organism evidence="2 3">
    <name type="scientific">Bradyrhizobium algeriense</name>
    <dbReference type="NCBI Taxonomy" id="634784"/>
    <lineage>
        <taxon>Bacteria</taxon>
        <taxon>Pseudomonadati</taxon>
        <taxon>Pseudomonadota</taxon>
        <taxon>Alphaproteobacteria</taxon>
        <taxon>Hyphomicrobiales</taxon>
        <taxon>Nitrobacteraceae</taxon>
        <taxon>Bradyrhizobium</taxon>
    </lineage>
</organism>
<dbReference type="EMBL" id="JAZHRV010000001">
    <property type="protein sequence ID" value="MEH2553737.1"/>
    <property type="molecule type" value="Genomic_DNA"/>
</dbReference>
<gene>
    <name evidence="2" type="ORF">V1286_001266</name>
</gene>